<name>A0A9N9LJE0_9HELO</name>
<evidence type="ECO:0000313" key="2">
    <source>
        <dbReference type="EMBL" id="CAG8973627.1"/>
    </source>
</evidence>
<evidence type="ECO:0000256" key="1">
    <source>
        <dbReference type="SAM" id="SignalP"/>
    </source>
</evidence>
<keyword evidence="3" id="KW-1185">Reference proteome</keyword>
<sequence>MHWLSAASLTLLSLKGALAFHQGLQSIPDRFEKFCKPISGDIILEQFQLYPENSDFSLTTCLLYFTAVWNATVVVYDPYAGKTVDIIEFPGYSHNPTYHTSGIQVDQRTNLLSISLNVFAPFANNGTDVSGTNQLVEYDTIKKEIVSYTNLTETTQGKFGGYQDVDNDPEGNIYMLGTYGANILRTSADCNTTEVFYLREPALTTIPGYGGCVSNGWDLIVNDVLQSKILKFDMRQEKGVPVEIPHTPNVTWGYSDAIMLPSKYLNTVLLIAIDLEGIVVLRSKDASWDSAEYLGLIPNPISTAWTVAAVQIGQSIYLQPMEVGDVNRPNPGPLNQTAFPLIDITEQLEGLLGA</sequence>
<feature type="signal peptide" evidence="1">
    <location>
        <begin position="1"/>
        <end position="19"/>
    </location>
</feature>
<dbReference type="InterPro" id="IPR054550">
    <property type="entry name" value="Mala_s_1-like"/>
</dbReference>
<reference evidence="2" key="1">
    <citation type="submission" date="2021-07" db="EMBL/GenBank/DDBJ databases">
        <authorList>
            <person name="Durling M."/>
        </authorList>
    </citation>
    <scope>NUCLEOTIDE SEQUENCE</scope>
</reference>
<evidence type="ECO:0008006" key="4">
    <source>
        <dbReference type="Google" id="ProtNLM"/>
    </source>
</evidence>
<dbReference type="SUPFAM" id="SSF63829">
    <property type="entry name" value="Calcium-dependent phosphotriesterase"/>
    <property type="match status" value="1"/>
</dbReference>
<protein>
    <recommendedName>
        <fullName evidence="4">TRI14-like protein</fullName>
    </recommendedName>
</protein>
<evidence type="ECO:0000313" key="3">
    <source>
        <dbReference type="Proteomes" id="UP000701801"/>
    </source>
</evidence>
<feature type="chain" id="PRO_5040510034" description="TRI14-like protein" evidence="1">
    <location>
        <begin position="20"/>
        <end position="354"/>
    </location>
</feature>
<proteinExistence type="predicted"/>
<dbReference type="OrthoDB" id="4434395at2759"/>
<dbReference type="AlphaFoldDB" id="A0A9N9LJE0"/>
<accession>A0A9N9LJE0</accession>
<dbReference type="EMBL" id="CAJVRM010000077">
    <property type="protein sequence ID" value="CAG8973627.1"/>
    <property type="molecule type" value="Genomic_DNA"/>
</dbReference>
<dbReference type="Proteomes" id="UP000701801">
    <property type="component" value="Unassembled WGS sequence"/>
</dbReference>
<comment type="caution">
    <text evidence="2">The sequence shown here is derived from an EMBL/GenBank/DDBJ whole genome shotgun (WGS) entry which is preliminary data.</text>
</comment>
<keyword evidence="1" id="KW-0732">Signal</keyword>
<dbReference type="CDD" id="cd12811">
    <property type="entry name" value="MALA"/>
    <property type="match status" value="1"/>
</dbReference>
<gene>
    <name evidence="2" type="ORF">HYALB_00002192</name>
</gene>
<organism evidence="2 3">
    <name type="scientific">Hymenoscyphus albidus</name>
    <dbReference type="NCBI Taxonomy" id="595503"/>
    <lineage>
        <taxon>Eukaryota</taxon>
        <taxon>Fungi</taxon>
        <taxon>Dikarya</taxon>
        <taxon>Ascomycota</taxon>
        <taxon>Pezizomycotina</taxon>
        <taxon>Leotiomycetes</taxon>
        <taxon>Helotiales</taxon>
        <taxon>Helotiaceae</taxon>
        <taxon>Hymenoscyphus</taxon>
    </lineage>
</organism>